<feature type="compositionally biased region" description="Low complexity" evidence="1">
    <location>
        <begin position="265"/>
        <end position="279"/>
    </location>
</feature>
<dbReference type="AlphaFoldDB" id="X6N384"/>
<gene>
    <name evidence="3" type="ORF">RFI_16476</name>
</gene>
<dbReference type="InterPro" id="IPR014729">
    <property type="entry name" value="Rossmann-like_a/b/a_fold"/>
</dbReference>
<evidence type="ECO:0000256" key="1">
    <source>
        <dbReference type="SAM" id="MobiDB-lite"/>
    </source>
</evidence>
<dbReference type="Gene3D" id="3.40.50.620">
    <property type="entry name" value="HUPs"/>
    <property type="match status" value="1"/>
</dbReference>
<dbReference type="OrthoDB" id="422187at2759"/>
<feature type="domain" description="Cytidyltransferase-like" evidence="2">
    <location>
        <begin position="32"/>
        <end position="206"/>
    </location>
</feature>
<protein>
    <recommendedName>
        <fullName evidence="2">Cytidyltransferase-like domain-containing protein</fullName>
    </recommendedName>
</protein>
<organism evidence="3 4">
    <name type="scientific">Reticulomyxa filosa</name>
    <dbReference type="NCBI Taxonomy" id="46433"/>
    <lineage>
        <taxon>Eukaryota</taxon>
        <taxon>Sar</taxon>
        <taxon>Rhizaria</taxon>
        <taxon>Retaria</taxon>
        <taxon>Foraminifera</taxon>
        <taxon>Monothalamids</taxon>
        <taxon>Reticulomyxidae</taxon>
        <taxon>Reticulomyxa</taxon>
    </lineage>
</organism>
<comment type="caution">
    <text evidence="3">The sequence shown here is derived from an EMBL/GenBank/DDBJ whole genome shotgun (WGS) entry which is preliminary data.</text>
</comment>
<name>X6N384_RETFI</name>
<proteinExistence type="predicted"/>
<feature type="region of interest" description="Disordered" evidence="1">
    <location>
        <begin position="1"/>
        <end position="23"/>
    </location>
</feature>
<evidence type="ECO:0000313" key="3">
    <source>
        <dbReference type="EMBL" id="ETO20740.1"/>
    </source>
</evidence>
<dbReference type="Proteomes" id="UP000023152">
    <property type="component" value="Unassembled WGS sequence"/>
</dbReference>
<keyword evidence="4" id="KW-1185">Reference proteome</keyword>
<feature type="compositionally biased region" description="Basic and acidic residues" evidence="1">
    <location>
        <begin position="1"/>
        <end position="22"/>
    </location>
</feature>
<dbReference type="GO" id="GO:0003824">
    <property type="term" value="F:catalytic activity"/>
    <property type="evidence" value="ECO:0007669"/>
    <property type="project" value="InterPro"/>
</dbReference>
<accession>X6N384</accession>
<dbReference type="SUPFAM" id="SSF52374">
    <property type="entry name" value="Nucleotidylyl transferase"/>
    <property type="match status" value="1"/>
</dbReference>
<reference evidence="3 4" key="1">
    <citation type="journal article" date="2013" name="Curr. Biol.">
        <title>The Genome of the Foraminiferan Reticulomyxa filosa.</title>
        <authorList>
            <person name="Glockner G."/>
            <person name="Hulsmann N."/>
            <person name="Schleicher M."/>
            <person name="Noegel A.A."/>
            <person name="Eichinger L."/>
            <person name="Gallinger C."/>
            <person name="Pawlowski J."/>
            <person name="Sierra R."/>
            <person name="Euteneuer U."/>
            <person name="Pillet L."/>
            <person name="Moustafa A."/>
            <person name="Platzer M."/>
            <person name="Groth M."/>
            <person name="Szafranski K."/>
            <person name="Schliwa M."/>
        </authorList>
    </citation>
    <scope>NUCLEOTIDE SEQUENCE [LARGE SCALE GENOMIC DNA]</scope>
</reference>
<dbReference type="Pfam" id="PF01467">
    <property type="entry name" value="CTP_transf_like"/>
    <property type="match status" value="1"/>
</dbReference>
<dbReference type="InterPro" id="IPR004821">
    <property type="entry name" value="Cyt_trans-like"/>
</dbReference>
<dbReference type="EMBL" id="ASPP01012301">
    <property type="protein sequence ID" value="ETO20740.1"/>
    <property type="molecule type" value="Genomic_DNA"/>
</dbReference>
<sequence>MNVIEGKDEPQSHEEEEKKESKQQGLPKAILLLGGSFSPVHVGHVKFLLSLRNYFEEEKKEYHIVAAYLVLSTDRYVWGKLGKNGIKFKHRHKMCELAISECGEVAENFVFPSHVECLHAADYGEMITHSDNHHQFFIQTKLLDDPSQLTQLTDNQYNKLVSIGRSGYTEKVRTLYERDKKKGLIDETIFEFVDMELDEVSSTEIRIELSRYHQIPLEQRTPELKQKIFTALESKISSSGLAYALDNIDDLWLEPLHTKKKTTRRSTTSNTTSNTTEKT</sequence>
<evidence type="ECO:0000313" key="4">
    <source>
        <dbReference type="Proteomes" id="UP000023152"/>
    </source>
</evidence>
<feature type="region of interest" description="Disordered" evidence="1">
    <location>
        <begin position="260"/>
        <end position="279"/>
    </location>
</feature>
<evidence type="ECO:0000259" key="2">
    <source>
        <dbReference type="Pfam" id="PF01467"/>
    </source>
</evidence>